<dbReference type="SMART" id="SM00239">
    <property type="entry name" value="C2"/>
    <property type="match status" value="2"/>
</dbReference>
<dbReference type="SUPFAM" id="SSF49562">
    <property type="entry name" value="C2 domain (Calcium/lipid-binding domain, CaLB)"/>
    <property type="match status" value="2"/>
</dbReference>
<dbReference type="InterPro" id="IPR035892">
    <property type="entry name" value="C2_domain_sf"/>
</dbReference>
<dbReference type="PROSITE" id="PS50004">
    <property type="entry name" value="C2"/>
    <property type="match status" value="2"/>
</dbReference>
<keyword evidence="2" id="KW-0106">Calcium</keyword>
<organism evidence="5 6">
    <name type="scientific">Danaus chrysippus</name>
    <name type="common">African queen</name>
    <dbReference type="NCBI Taxonomy" id="151541"/>
    <lineage>
        <taxon>Eukaryota</taxon>
        <taxon>Metazoa</taxon>
        <taxon>Ecdysozoa</taxon>
        <taxon>Arthropoda</taxon>
        <taxon>Hexapoda</taxon>
        <taxon>Insecta</taxon>
        <taxon>Pterygota</taxon>
        <taxon>Neoptera</taxon>
        <taxon>Endopterygota</taxon>
        <taxon>Lepidoptera</taxon>
        <taxon>Glossata</taxon>
        <taxon>Ditrysia</taxon>
        <taxon>Papilionoidea</taxon>
        <taxon>Nymphalidae</taxon>
        <taxon>Danainae</taxon>
        <taxon>Danaini</taxon>
        <taxon>Danaina</taxon>
        <taxon>Danaus</taxon>
        <taxon>Anosia</taxon>
    </lineage>
</organism>
<keyword evidence="3" id="KW-1133">Transmembrane helix</keyword>
<dbReference type="OrthoDB" id="5973539at2759"/>
<feature type="transmembrane region" description="Helical" evidence="3">
    <location>
        <begin position="339"/>
        <end position="368"/>
    </location>
</feature>
<accession>A0A8J2W2H2</accession>
<keyword evidence="3" id="KW-0472">Membrane</keyword>
<dbReference type="AlphaFoldDB" id="A0A8J2W2H2"/>
<comment type="caution">
    <text evidence="5">The sequence shown here is derived from an EMBL/GenBank/DDBJ whole genome shotgun (WGS) entry which is preliminary data.</text>
</comment>
<dbReference type="Proteomes" id="UP000789524">
    <property type="component" value="Unassembled WGS sequence"/>
</dbReference>
<protein>
    <submittedName>
        <fullName evidence="5">(African queen) hypothetical protein</fullName>
    </submittedName>
</protein>
<dbReference type="InterPro" id="IPR000008">
    <property type="entry name" value="C2_dom"/>
</dbReference>
<keyword evidence="6" id="KW-1185">Reference proteome</keyword>
<dbReference type="GO" id="GO:0005509">
    <property type="term" value="F:calcium ion binding"/>
    <property type="evidence" value="ECO:0007669"/>
    <property type="project" value="TreeGrafter"/>
</dbReference>
<dbReference type="EMBL" id="CAKASE010000074">
    <property type="protein sequence ID" value="CAG9575847.1"/>
    <property type="molecule type" value="Genomic_DNA"/>
</dbReference>
<keyword evidence="1" id="KW-0479">Metal-binding</keyword>
<keyword evidence="3" id="KW-0812">Transmembrane</keyword>
<evidence type="ECO:0000313" key="6">
    <source>
        <dbReference type="Proteomes" id="UP000789524"/>
    </source>
</evidence>
<feature type="domain" description="C2" evidence="4">
    <location>
        <begin position="144"/>
        <end position="254"/>
    </location>
</feature>
<dbReference type="Gene3D" id="2.60.40.150">
    <property type="entry name" value="C2 domain"/>
    <property type="match status" value="2"/>
</dbReference>
<dbReference type="Pfam" id="PF00168">
    <property type="entry name" value="C2"/>
    <property type="match status" value="2"/>
</dbReference>
<feature type="domain" description="C2" evidence="4">
    <location>
        <begin position="1"/>
        <end position="112"/>
    </location>
</feature>
<name>A0A8J2W2H2_9NEOP</name>
<gene>
    <name evidence="5" type="ORF">DCHRY22_LOCUS11673</name>
</gene>
<sequence>MFLIYTNRWRTNSLRSLNKVNRNESLALVSAPPTRAISIDLWFYRLGSEKYKSKSVPSSQHPEWRERFQLHLYQDHVLNISLRDKGRMKNDMGSCDLDLSNYEKERTHEIWKELDHGYGAIHISLTMCDIKSNGNEESDDCFNRHGILTLPNDWNVVGLLHVNVICAKGLTSKPNAYCTLQIDNEKVETHRAGSSMEPKWNKCYIFKIYDVTSTLDFKIYDSSVTNVLNDSLGKISIPLLRINSGMTRWYALKDKSKRHNARGNCPRVLLKMDMAWNPLKATLKLFQAKETQHLKKPEKFDFVLIYNNMKFVSNLLVFGEEVNEYYKRLFEWEDKEFSFFVLIVYELFCFYLRLWAVPLIILLPFFYYRIFSRYRGIYKFGRKYLNPDRKLNNDLVDFLSRVPDNEILKDWKELGVPEPSLEYTESSLKRSQSTSI</sequence>
<evidence type="ECO:0000259" key="4">
    <source>
        <dbReference type="PROSITE" id="PS50004"/>
    </source>
</evidence>
<dbReference type="PANTHER" id="PTHR45911">
    <property type="entry name" value="C2 DOMAIN-CONTAINING PROTEIN"/>
    <property type="match status" value="1"/>
</dbReference>
<evidence type="ECO:0000256" key="3">
    <source>
        <dbReference type="SAM" id="Phobius"/>
    </source>
</evidence>
<reference evidence="5" key="1">
    <citation type="submission" date="2021-09" db="EMBL/GenBank/DDBJ databases">
        <authorList>
            <person name="Martin H S."/>
        </authorList>
    </citation>
    <scope>NUCLEOTIDE SEQUENCE</scope>
</reference>
<dbReference type="GO" id="GO:0016020">
    <property type="term" value="C:membrane"/>
    <property type="evidence" value="ECO:0007669"/>
    <property type="project" value="TreeGrafter"/>
</dbReference>
<evidence type="ECO:0000313" key="5">
    <source>
        <dbReference type="EMBL" id="CAG9575847.1"/>
    </source>
</evidence>
<proteinExistence type="predicted"/>
<evidence type="ECO:0000256" key="2">
    <source>
        <dbReference type="ARBA" id="ARBA00022837"/>
    </source>
</evidence>
<dbReference type="PANTHER" id="PTHR45911:SF4">
    <property type="entry name" value="MULTIPLE C2 AND TRANSMEMBRANE DOMAIN-CONTAINING PROTEIN"/>
    <property type="match status" value="1"/>
</dbReference>
<evidence type="ECO:0000256" key="1">
    <source>
        <dbReference type="ARBA" id="ARBA00022723"/>
    </source>
</evidence>